<sequence>MQLKQIIKSLGQKVWNWIDLKFVSLLIAYFLMFSQFLGLLMILFLFAVDEKAVRMLDHNDRNFSANLVILVVAASFILIVAFLMVTCSVVLIIGLHKKNRQYIKAYLLCSTFTLVMSIFFNILYEFTFVKDPTATLPRALSVLMNALYIFVIKTYWERINPNNATAQVETA</sequence>
<feature type="transmembrane region" description="Helical" evidence="1">
    <location>
        <begin position="136"/>
        <end position="156"/>
    </location>
</feature>
<feature type="transmembrane region" description="Helical" evidence="1">
    <location>
        <begin position="20"/>
        <end position="47"/>
    </location>
</feature>
<accession>A0ABN8HUX5</accession>
<feature type="non-terminal residue" evidence="2">
    <location>
        <position position="171"/>
    </location>
</feature>
<feature type="transmembrane region" description="Helical" evidence="1">
    <location>
        <begin position="105"/>
        <end position="124"/>
    </location>
</feature>
<organism evidence="2 3">
    <name type="scientific">Iphiclides podalirius</name>
    <name type="common">scarce swallowtail</name>
    <dbReference type="NCBI Taxonomy" id="110791"/>
    <lineage>
        <taxon>Eukaryota</taxon>
        <taxon>Metazoa</taxon>
        <taxon>Ecdysozoa</taxon>
        <taxon>Arthropoda</taxon>
        <taxon>Hexapoda</taxon>
        <taxon>Insecta</taxon>
        <taxon>Pterygota</taxon>
        <taxon>Neoptera</taxon>
        <taxon>Endopterygota</taxon>
        <taxon>Lepidoptera</taxon>
        <taxon>Glossata</taxon>
        <taxon>Ditrysia</taxon>
        <taxon>Papilionoidea</taxon>
        <taxon>Papilionidae</taxon>
        <taxon>Papilioninae</taxon>
        <taxon>Iphiclides</taxon>
    </lineage>
</organism>
<proteinExistence type="predicted"/>
<keyword evidence="1" id="KW-1133">Transmembrane helix</keyword>
<keyword evidence="1" id="KW-0812">Transmembrane</keyword>
<dbReference type="Proteomes" id="UP000837857">
    <property type="component" value="Chromosome 13"/>
</dbReference>
<evidence type="ECO:0000313" key="3">
    <source>
        <dbReference type="Proteomes" id="UP000837857"/>
    </source>
</evidence>
<evidence type="ECO:0000256" key="1">
    <source>
        <dbReference type="SAM" id="Phobius"/>
    </source>
</evidence>
<name>A0ABN8HUX5_9NEOP</name>
<gene>
    <name evidence="2" type="ORF">IPOD504_LOCUS3345</name>
</gene>
<keyword evidence="1" id="KW-0472">Membrane</keyword>
<keyword evidence="3" id="KW-1185">Reference proteome</keyword>
<dbReference type="EMBL" id="OW152825">
    <property type="protein sequence ID" value="CAH2041692.1"/>
    <property type="molecule type" value="Genomic_DNA"/>
</dbReference>
<evidence type="ECO:0000313" key="2">
    <source>
        <dbReference type="EMBL" id="CAH2041692.1"/>
    </source>
</evidence>
<reference evidence="2" key="1">
    <citation type="submission" date="2022-03" db="EMBL/GenBank/DDBJ databases">
        <authorList>
            <person name="Martin H S."/>
        </authorList>
    </citation>
    <scope>NUCLEOTIDE SEQUENCE</scope>
</reference>
<protein>
    <submittedName>
        <fullName evidence="2">Uncharacterized protein</fullName>
    </submittedName>
</protein>
<feature type="transmembrane region" description="Helical" evidence="1">
    <location>
        <begin position="67"/>
        <end position="93"/>
    </location>
</feature>